<protein>
    <recommendedName>
        <fullName evidence="4">Lipoprotein</fullName>
    </recommendedName>
</protein>
<sequence>MKNQNGFKLCALVAAMVALAGCGSDSDSSPTPVEPELYTGVFLDSPVAGLSFATDTQQGVTNAAGEFVYQEGEQVNFSLGATEFPVVDAAAEVTPLTLFATEDATTPEVVNTLRLLQSLDSDGNPENGITITAEVAQAMPSVTLDEGTETFETQMTSALDAVGMEAEDLVSSEEALDHFDETVNPGFTAADLEGNWVSFEFLTPRFGYNSPDSFDYRLADWIIGEGELTVKERNIAGEYYPDETYDITMDTTGRITVDEETEMVQMDTGEQMMLWWSGEQERQRIATSAKRADEYALADLEGEWLVGSVYTPSRGNGDPGAFGYGVYHLAIDAEGLVSFTDLGETDSDVSDQFNMTVNETGRVRVDDDEEDESYLQLSAHKDLLIQVAVWGDGEQEFMVGVKQPETLEMSKMAGQWYAVGIEVPESVNDANLFSYDLDEVVIDSTGAMKWHHKATDDNEADLTVVDDWQLELRDGMFRDADDSYWMVNASYTVAVNIYGATNAIGYAVLVRQE</sequence>
<dbReference type="OrthoDB" id="5592990at2"/>
<feature type="signal peptide" evidence="1">
    <location>
        <begin position="1"/>
        <end position="20"/>
    </location>
</feature>
<dbReference type="EMBL" id="FNEM01000014">
    <property type="protein sequence ID" value="SDJ82252.1"/>
    <property type="molecule type" value="Genomic_DNA"/>
</dbReference>
<dbReference type="AlphaFoldDB" id="A0A1G8WV23"/>
<gene>
    <name evidence="2" type="ORF">SAMN04488540_11413</name>
</gene>
<evidence type="ECO:0000313" key="3">
    <source>
        <dbReference type="Proteomes" id="UP000199527"/>
    </source>
</evidence>
<feature type="chain" id="PRO_5011695786" description="Lipoprotein" evidence="1">
    <location>
        <begin position="21"/>
        <end position="513"/>
    </location>
</feature>
<evidence type="ECO:0000313" key="2">
    <source>
        <dbReference type="EMBL" id="SDJ82252.1"/>
    </source>
</evidence>
<accession>A0A1G8WV23</accession>
<dbReference type="RefSeq" id="WP_090366693.1">
    <property type="nucleotide sequence ID" value="NZ_FNEM01000014.1"/>
</dbReference>
<dbReference type="Proteomes" id="UP000199527">
    <property type="component" value="Unassembled WGS sequence"/>
</dbReference>
<evidence type="ECO:0000256" key="1">
    <source>
        <dbReference type="SAM" id="SignalP"/>
    </source>
</evidence>
<dbReference type="PROSITE" id="PS51257">
    <property type="entry name" value="PROKAR_LIPOPROTEIN"/>
    <property type="match status" value="1"/>
</dbReference>
<organism evidence="2 3">
    <name type="scientific">Ferrimonas sediminum</name>
    <dbReference type="NCBI Taxonomy" id="718193"/>
    <lineage>
        <taxon>Bacteria</taxon>
        <taxon>Pseudomonadati</taxon>
        <taxon>Pseudomonadota</taxon>
        <taxon>Gammaproteobacteria</taxon>
        <taxon>Alteromonadales</taxon>
        <taxon>Ferrimonadaceae</taxon>
        <taxon>Ferrimonas</taxon>
    </lineage>
</organism>
<evidence type="ECO:0008006" key="4">
    <source>
        <dbReference type="Google" id="ProtNLM"/>
    </source>
</evidence>
<name>A0A1G8WV23_9GAMM</name>
<keyword evidence="1" id="KW-0732">Signal</keyword>
<keyword evidence="3" id="KW-1185">Reference proteome</keyword>
<reference evidence="3" key="1">
    <citation type="submission" date="2016-10" db="EMBL/GenBank/DDBJ databases">
        <authorList>
            <person name="Varghese N."/>
            <person name="Submissions S."/>
        </authorList>
    </citation>
    <scope>NUCLEOTIDE SEQUENCE [LARGE SCALE GENOMIC DNA]</scope>
    <source>
        <strain evidence="3">DSM 23317</strain>
    </source>
</reference>
<proteinExistence type="predicted"/>